<dbReference type="Proteomes" id="UP000186736">
    <property type="component" value="Unassembled WGS sequence"/>
</dbReference>
<protein>
    <submittedName>
        <fullName evidence="1">Uncharacterized protein</fullName>
    </submittedName>
</protein>
<gene>
    <name evidence="1" type="ORF">PSEMO_24420</name>
</gene>
<accession>A0A1Q9R5I2</accession>
<name>A0A1Q9R5I2_PSEPU</name>
<dbReference type="EMBL" id="MKZO01000020">
    <property type="protein sequence ID" value="OLS62679.1"/>
    <property type="molecule type" value="Genomic_DNA"/>
</dbReference>
<comment type="caution">
    <text evidence="1">The sequence shown here is derived from an EMBL/GenBank/DDBJ whole genome shotgun (WGS) entry which is preliminary data.</text>
</comment>
<sequence>MRGHLRGYNIPVPQALVDAIVRYRRSLGITAIPSPGEIDPILTQALLDKLMYRLPKMPGLKCSPSRLLDRAVGFHRSQLDPPASIPNSKSENSRQYRLGWKRKQFSMAREDVQHQAPADLDAGYHIQECPPPLFGMRRREVLVFSKSQGQAYVKSCFPRRFFNIAMESLEILRIYRSCSADRLKLVAFEKLLLWSIYIKCKSFYSLTPLDAHEFYAFCLAPPASWTGNYSRARLDAGAMSVQPNPSWTPFIHISGGDQERILRAARIMDWCDNVSNSLLVIESIKINIFSGLTD</sequence>
<evidence type="ECO:0000313" key="1">
    <source>
        <dbReference type="EMBL" id="OLS62679.1"/>
    </source>
</evidence>
<evidence type="ECO:0000313" key="2">
    <source>
        <dbReference type="Proteomes" id="UP000186736"/>
    </source>
</evidence>
<reference evidence="1 2" key="1">
    <citation type="submission" date="2016-10" db="EMBL/GenBank/DDBJ databases">
        <title>Genome Sequence of Pseudomonas putida GM4FR.</title>
        <authorList>
            <person name="Poehlein A."/>
            <person name="Wemheuer F."/>
            <person name="Hollensteiner J."/>
            <person name="Wemheuer B."/>
        </authorList>
    </citation>
    <scope>NUCLEOTIDE SEQUENCE [LARGE SCALE GENOMIC DNA]</scope>
    <source>
        <strain evidence="1 2">GM4FR</strain>
    </source>
</reference>
<dbReference type="AlphaFoldDB" id="A0A1Q9R5I2"/>
<organism evidence="1 2">
    <name type="scientific">Pseudomonas putida</name>
    <name type="common">Arthrobacter siderocapsulatus</name>
    <dbReference type="NCBI Taxonomy" id="303"/>
    <lineage>
        <taxon>Bacteria</taxon>
        <taxon>Pseudomonadati</taxon>
        <taxon>Pseudomonadota</taxon>
        <taxon>Gammaproteobacteria</taxon>
        <taxon>Pseudomonadales</taxon>
        <taxon>Pseudomonadaceae</taxon>
        <taxon>Pseudomonas</taxon>
    </lineage>
</organism>
<proteinExistence type="predicted"/>